<dbReference type="EMBL" id="GECZ01025551">
    <property type="protein sequence ID" value="JAS44218.1"/>
    <property type="molecule type" value="Transcribed_RNA"/>
</dbReference>
<dbReference type="AlphaFoldDB" id="A0A1B6F221"/>
<accession>A0A1B6F221</accession>
<proteinExistence type="predicted"/>
<feature type="non-terminal residue" evidence="1">
    <location>
        <position position="166"/>
    </location>
</feature>
<sequence>SVKGAVLSKDKFKYYSIQGNNALWNFPFCSDKFPFEEHITTHGDFDRRWPLPKTNLGLNLRFFIRGFHTALLELKVAAMLQFPSVQLTLVNSKMDNLTTLTVKEDSNSERSVLKKTDFNISLSYWEWEEFVLNVDGPSLELFWVKDSRPVSVLHLTYPTIKSCKWY</sequence>
<gene>
    <name evidence="1" type="ORF">g.5052</name>
</gene>
<evidence type="ECO:0000313" key="1">
    <source>
        <dbReference type="EMBL" id="JAS44218.1"/>
    </source>
</evidence>
<name>A0A1B6F221_9HEMI</name>
<reference evidence="1" key="1">
    <citation type="submission" date="2015-11" db="EMBL/GenBank/DDBJ databases">
        <title>De novo transcriptome assembly of four potential Pierce s Disease insect vectors from Arizona vineyards.</title>
        <authorList>
            <person name="Tassone E.E."/>
        </authorList>
    </citation>
    <scope>NUCLEOTIDE SEQUENCE</scope>
</reference>
<feature type="non-terminal residue" evidence="1">
    <location>
        <position position="1"/>
    </location>
</feature>
<protein>
    <submittedName>
        <fullName evidence="1">Uncharacterized protein</fullName>
    </submittedName>
</protein>
<organism evidence="1">
    <name type="scientific">Cuerna arida</name>
    <dbReference type="NCBI Taxonomy" id="1464854"/>
    <lineage>
        <taxon>Eukaryota</taxon>
        <taxon>Metazoa</taxon>
        <taxon>Ecdysozoa</taxon>
        <taxon>Arthropoda</taxon>
        <taxon>Hexapoda</taxon>
        <taxon>Insecta</taxon>
        <taxon>Pterygota</taxon>
        <taxon>Neoptera</taxon>
        <taxon>Paraneoptera</taxon>
        <taxon>Hemiptera</taxon>
        <taxon>Auchenorrhyncha</taxon>
        <taxon>Membracoidea</taxon>
        <taxon>Cicadellidae</taxon>
        <taxon>Cicadellinae</taxon>
        <taxon>Proconiini</taxon>
        <taxon>Cuerna</taxon>
    </lineage>
</organism>